<dbReference type="InterPro" id="IPR005821">
    <property type="entry name" value="Ion_trans_dom"/>
</dbReference>
<keyword evidence="8" id="KW-0407">Ion channel</keyword>
<dbReference type="SMART" id="SM00100">
    <property type="entry name" value="cNMP"/>
    <property type="match status" value="1"/>
</dbReference>
<dbReference type="Pfam" id="PF00027">
    <property type="entry name" value="cNMP_binding"/>
    <property type="match status" value="1"/>
</dbReference>
<dbReference type="CDD" id="cd00038">
    <property type="entry name" value="CAP_ED"/>
    <property type="match status" value="1"/>
</dbReference>
<evidence type="ECO:0000256" key="3">
    <source>
        <dbReference type="ARBA" id="ARBA00022692"/>
    </source>
</evidence>
<keyword evidence="5" id="KW-0406">Ion transport</keyword>
<keyword evidence="3 10" id="KW-0812">Transmembrane</keyword>
<dbReference type="InterPro" id="IPR032406">
    <property type="entry name" value="CLZ_dom"/>
</dbReference>
<dbReference type="Gene3D" id="1.10.287.70">
    <property type="match status" value="1"/>
</dbReference>
<evidence type="ECO:0000259" key="11">
    <source>
        <dbReference type="PROSITE" id="PS50042"/>
    </source>
</evidence>
<dbReference type="PROSITE" id="PS00888">
    <property type="entry name" value="CNMP_BINDING_1"/>
    <property type="match status" value="1"/>
</dbReference>
<dbReference type="Gene3D" id="1.20.5.300">
    <property type="match status" value="1"/>
</dbReference>
<feature type="transmembrane region" description="Helical" evidence="10">
    <location>
        <begin position="273"/>
        <end position="291"/>
    </location>
</feature>
<evidence type="ECO:0000256" key="5">
    <source>
        <dbReference type="ARBA" id="ARBA00023065"/>
    </source>
</evidence>
<evidence type="ECO:0000256" key="6">
    <source>
        <dbReference type="ARBA" id="ARBA00023136"/>
    </source>
</evidence>
<dbReference type="PROSITE" id="PS00889">
    <property type="entry name" value="CNMP_BINDING_2"/>
    <property type="match status" value="1"/>
</dbReference>
<evidence type="ECO:0000256" key="1">
    <source>
        <dbReference type="ARBA" id="ARBA00004141"/>
    </source>
</evidence>
<keyword evidence="13" id="KW-1185">Reference proteome</keyword>
<name>A0ABQ9E0T2_TEGGR</name>
<dbReference type="Pfam" id="PF16526">
    <property type="entry name" value="CLZ"/>
    <property type="match status" value="1"/>
</dbReference>
<gene>
    <name evidence="12" type="ORF">KUTeg_024205</name>
</gene>
<dbReference type="PANTHER" id="PTHR45638">
    <property type="entry name" value="CYCLIC NUCLEOTIDE-GATED CATION CHANNEL SUBUNIT A"/>
    <property type="match status" value="1"/>
</dbReference>
<comment type="caution">
    <text evidence="12">The sequence shown here is derived from an EMBL/GenBank/DDBJ whole genome shotgun (WGS) entry which is preliminary data.</text>
</comment>
<evidence type="ECO:0000256" key="2">
    <source>
        <dbReference type="ARBA" id="ARBA00022448"/>
    </source>
</evidence>
<dbReference type="SUPFAM" id="SSF81324">
    <property type="entry name" value="Voltage-gated potassium channels"/>
    <property type="match status" value="1"/>
</dbReference>
<evidence type="ECO:0000256" key="9">
    <source>
        <dbReference type="SAM" id="Coils"/>
    </source>
</evidence>
<evidence type="ECO:0000256" key="8">
    <source>
        <dbReference type="ARBA" id="ARBA00023303"/>
    </source>
</evidence>
<feature type="transmembrane region" description="Helical" evidence="10">
    <location>
        <begin position="165"/>
        <end position="183"/>
    </location>
</feature>
<dbReference type="InterPro" id="IPR018490">
    <property type="entry name" value="cNMP-bd_dom_sf"/>
</dbReference>
<evidence type="ECO:0000256" key="4">
    <source>
        <dbReference type="ARBA" id="ARBA00022989"/>
    </source>
</evidence>
<feature type="transmembrane region" description="Helical" evidence="10">
    <location>
        <begin position="345"/>
        <end position="367"/>
    </location>
</feature>
<organism evidence="12 13">
    <name type="scientific">Tegillarca granosa</name>
    <name type="common">Malaysian cockle</name>
    <name type="synonym">Anadara granosa</name>
    <dbReference type="NCBI Taxonomy" id="220873"/>
    <lineage>
        <taxon>Eukaryota</taxon>
        <taxon>Metazoa</taxon>
        <taxon>Spiralia</taxon>
        <taxon>Lophotrochozoa</taxon>
        <taxon>Mollusca</taxon>
        <taxon>Bivalvia</taxon>
        <taxon>Autobranchia</taxon>
        <taxon>Pteriomorphia</taxon>
        <taxon>Arcoida</taxon>
        <taxon>Arcoidea</taxon>
        <taxon>Arcidae</taxon>
        <taxon>Tegillarca</taxon>
    </lineage>
</organism>
<evidence type="ECO:0000313" key="13">
    <source>
        <dbReference type="Proteomes" id="UP001217089"/>
    </source>
</evidence>
<keyword evidence="7" id="KW-1071">Ligand-gated ion channel</keyword>
<dbReference type="SUPFAM" id="SSF51206">
    <property type="entry name" value="cAMP-binding domain-like"/>
    <property type="match status" value="1"/>
</dbReference>
<feature type="transmembrane region" description="Helical" evidence="10">
    <location>
        <begin position="138"/>
        <end position="159"/>
    </location>
</feature>
<keyword evidence="4 10" id="KW-1133">Transmembrane helix</keyword>
<keyword evidence="9" id="KW-0175">Coiled coil</keyword>
<dbReference type="EMBL" id="JARBDR010000923">
    <property type="protein sequence ID" value="KAJ8297674.1"/>
    <property type="molecule type" value="Genomic_DNA"/>
</dbReference>
<feature type="domain" description="Cyclic nucleotide-binding" evidence="11">
    <location>
        <begin position="449"/>
        <end position="563"/>
    </location>
</feature>
<dbReference type="Gene3D" id="2.60.120.10">
    <property type="entry name" value="Jelly Rolls"/>
    <property type="match status" value="1"/>
</dbReference>
<keyword evidence="6 10" id="KW-0472">Membrane</keyword>
<dbReference type="PANTHER" id="PTHR45638:SF11">
    <property type="entry name" value="CYCLIC NUCLEOTIDE-GATED CATION CHANNEL SUBUNIT A"/>
    <property type="match status" value="1"/>
</dbReference>
<dbReference type="InterPro" id="IPR000595">
    <property type="entry name" value="cNMP-bd_dom"/>
</dbReference>
<keyword evidence="2" id="KW-0813">Transport</keyword>
<dbReference type="PROSITE" id="PS50042">
    <property type="entry name" value="CNMP_BINDING_3"/>
    <property type="match status" value="1"/>
</dbReference>
<feature type="coiled-coil region" evidence="9">
    <location>
        <begin position="584"/>
        <end position="618"/>
    </location>
</feature>
<dbReference type="Pfam" id="PF00520">
    <property type="entry name" value="Ion_trans"/>
    <property type="match status" value="1"/>
</dbReference>
<evidence type="ECO:0000256" key="7">
    <source>
        <dbReference type="ARBA" id="ARBA00023286"/>
    </source>
</evidence>
<evidence type="ECO:0000313" key="12">
    <source>
        <dbReference type="EMBL" id="KAJ8297674.1"/>
    </source>
</evidence>
<dbReference type="InterPro" id="IPR050866">
    <property type="entry name" value="CNG_cation_channel"/>
</dbReference>
<protein>
    <recommendedName>
        <fullName evidence="11">Cyclic nucleotide-binding domain-containing protein</fullName>
    </recommendedName>
</protein>
<dbReference type="Proteomes" id="UP001217089">
    <property type="component" value="Unassembled WGS sequence"/>
</dbReference>
<dbReference type="Gene3D" id="1.10.287.630">
    <property type="entry name" value="Helix hairpin bin"/>
    <property type="match status" value="1"/>
</dbReference>
<sequence length="652" mass="75053">MASTSRSQDQLTDKKVVDDELEVIENGGLSPQLSVRTDEDACSEIIRIESQSIQSDNKDRNSALGRIVRTLQVIKAWASGRWGARTLPQRPDSFLERVAMGGNDINTTTGDRKSRKISDFRYWKGFVVDPAQSYYYRWLFVISLSVLYNVVFVIARSVFWELQSWYIGLWLALDYTSDLIYILDMFVSMRTGYLEEGLIVRDSAKLRKHYMSSTLFKIDVISILPTDLLYIVFGLNTPEVRFNRILRFNKLLDFFERTATRTSFTNMIRIMNLILYILIIIHWNACIYFAISSSIGFGTDNWVYGNVSVPKYQPLTRKYIYSFYWSTLTLTTIGETPTPERDEEFLFVVVDFLIGVLIFATIVGNVGSMITNMNASRSEFQTKMDGVKQYMEFRKVGKELEQRVIQWFDYLWTNKQSLNEEEVLSTLPDKLKAEIAIHVHLETLKRVALFQDCEPGLLVELVLKLKLQVFSPGDYICRKGDIGKEMYIVKSGQLGVVSDDTKTIFATLREGSVFGEISILNIAGNKNGNRRTANIRSIGYSDLFCLSKDDLWEVLMEYPEAKKILMDKGKKILRKDNLLDEELMKKMEAKQETTEQKLERLESSLDTLQTRFARLLADFNTTQQKLKQRVTKVEKAVKTDIDALSNFSGLES</sequence>
<proteinExistence type="predicted"/>
<accession>A0ABQ9E0T2</accession>
<comment type="subcellular location">
    <subcellularLocation>
        <location evidence="1">Membrane</location>
        <topology evidence="1">Multi-pass membrane protein</topology>
    </subcellularLocation>
</comment>
<dbReference type="InterPro" id="IPR014710">
    <property type="entry name" value="RmlC-like_jellyroll"/>
</dbReference>
<dbReference type="InterPro" id="IPR018488">
    <property type="entry name" value="cNMP-bd_CS"/>
</dbReference>
<evidence type="ECO:0000256" key="10">
    <source>
        <dbReference type="SAM" id="Phobius"/>
    </source>
</evidence>
<reference evidence="12 13" key="1">
    <citation type="submission" date="2022-12" db="EMBL/GenBank/DDBJ databases">
        <title>Chromosome-level genome of Tegillarca granosa.</title>
        <authorList>
            <person name="Kim J."/>
        </authorList>
    </citation>
    <scope>NUCLEOTIDE SEQUENCE [LARGE SCALE GENOMIC DNA]</scope>
    <source>
        <strain evidence="12">Teg-2019</strain>
        <tissue evidence="12">Adductor muscle</tissue>
    </source>
</reference>